<dbReference type="EMBL" id="FOVD01000003">
    <property type="protein sequence ID" value="SFN36301.1"/>
    <property type="molecule type" value="Genomic_DNA"/>
</dbReference>
<feature type="transmembrane region" description="Helical" evidence="1">
    <location>
        <begin position="7"/>
        <end position="30"/>
    </location>
</feature>
<feature type="transmembrane region" description="Helical" evidence="1">
    <location>
        <begin position="75"/>
        <end position="91"/>
    </location>
</feature>
<sequence>MKNIKQIVLVILNISIPPLLYLLIIFYIFFAHGSGNGADIYVKTYGKYIMTGYFLTGIVHMFLIYRYLKIEKQIKIILLVILLAIYAYITFTNY</sequence>
<keyword evidence="1" id="KW-0812">Transmembrane</keyword>
<protein>
    <submittedName>
        <fullName evidence="2">Uncharacterized protein</fullName>
    </submittedName>
</protein>
<name>A0A1I4YDZ9_CHROL</name>
<keyword evidence="1" id="KW-1133">Transmembrane helix</keyword>
<dbReference type="Proteomes" id="UP000198769">
    <property type="component" value="Unassembled WGS sequence"/>
</dbReference>
<dbReference type="AlphaFoldDB" id="A0A1I4YDZ9"/>
<dbReference type="OrthoDB" id="9965456at2"/>
<proteinExistence type="predicted"/>
<evidence type="ECO:0000256" key="1">
    <source>
        <dbReference type="SAM" id="Phobius"/>
    </source>
</evidence>
<evidence type="ECO:0000313" key="3">
    <source>
        <dbReference type="Proteomes" id="UP000198769"/>
    </source>
</evidence>
<reference evidence="3" key="1">
    <citation type="submission" date="2016-10" db="EMBL/GenBank/DDBJ databases">
        <authorList>
            <person name="Varghese N."/>
            <person name="Submissions S."/>
        </authorList>
    </citation>
    <scope>NUCLEOTIDE SEQUENCE [LARGE SCALE GENOMIC DNA]</scope>
    <source>
        <strain evidence="3">DSM 25575</strain>
    </source>
</reference>
<evidence type="ECO:0000313" key="2">
    <source>
        <dbReference type="EMBL" id="SFN36301.1"/>
    </source>
</evidence>
<organism evidence="2 3">
    <name type="scientific">Chryseobacterium oleae</name>
    <dbReference type="NCBI Taxonomy" id="491207"/>
    <lineage>
        <taxon>Bacteria</taxon>
        <taxon>Pseudomonadati</taxon>
        <taxon>Bacteroidota</taxon>
        <taxon>Flavobacteriia</taxon>
        <taxon>Flavobacteriales</taxon>
        <taxon>Weeksellaceae</taxon>
        <taxon>Chryseobacterium group</taxon>
        <taxon>Chryseobacterium</taxon>
    </lineage>
</organism>
<keyword evidence="1" id="KW-0472">Membrane</keyword>
<dbReference type="RefSeq" id="WP_090024610.1">
    <property type="nucleotide sequence ID" value="NZ_FOVD01000003.1"/>
</dbReference>
<feature type="transmembrane region" description="Helical" evidence="1">
    <location>
        <begin position="50"/>
        <end position="68"/>
    </location>
</feature>
<accession>A0A1I4YDZ9</accession>
<keyword evidence="3" id="KW-1185">Reference proteome</keyword>
<gene>
    <name evidence="2" type="ORF">SAMN05421594_2352</name>
</gene>